<dbReference type="EMBL" id="GGFL01014589">
    <property type="protein sequence ID" value="MBW78767.1"/>
    <property type="molecule type" value="Transcribed_RNA"/>
</dbReference>
<sequence length="80" mass="8908">MRGGFGKCAFVCQKLSLLAVMLPLWYHLSHQFLWWWPGGGEVLERTIPSWGPTANSAVSHRCCVHINHESEGTACVCVPL</sequence>
<dbReference type="AlphaFoldDB" id="A0A2M4DMI4"/>
<organism evidence="1">
    <name type="scientific">Anopheles darlingi</name>
    <name type="common">Mosquito</name>
    <dbReference type="NCBI Taxonomy" id="43151"/>
    <lineage>
        <taxon>Eukaryota</taxon>
        <taxon>Metazoa</taxon>
        <taxon>Ecdysozoa</taxon>
        <taxon>Arthropoda</taxon>
        <taxon>Hexapoda</taxon>
        <taxon>Insecta</taxon>
        <taxon>Pterygota</taxon>
        <taxon>Neoptera</taxon>
        <taxon>Endopterygota</taxon>
        <taxon>Diptera</taxon>
        <taxon>Nematocera</taxon>
        <taxon>Culicoidea</taxon>
        <taxon>Culicidae</taxon>
        <taxon>Anophelinae</taxon>
        <taxon>Anopheles</taxon>
    </lineage>
</organism>
<accession>A0A2M4DMI4</accession>
<name>A0A2M4DMI4_ANODA</name>
<protein>
    <submittedName>
        <fullName evidence="1">Putative secreted protein</fullName>
    </submittedName>
</protein>
<proteinExistence type="predicted"/>
<reference evidence="1" key="1">
    <citation type="submission" date="2018-01" db="EMBL/GenBank/DDBJ databases">
        <title>An insight into the sialome of Amazonian anophelines.</title>
        <authorList>
            <person name="Ribeiro J.M."/>
            <person name="Scarpassa V."/>
            <person name="Calvo E."/>
        </authorList>
    </citation>
    <scope>NUCLEOTIDE SEQUENCE</scope>
</reference>
<evidence type="ECO:0000313" key="1">
    <source>
        <dbReference type="EMBL" id="MBW78767.1"/>
    </source>
</evidence>